<dbReference type="PANTHER" id="PTHR43451">
    <property type="entry name" value="ACETYLTRANSFERASE (GNAT) FAMILY PROTEIN"/>
    <property type="match status" value="1"/>
</dbReference>
<accession>A0A7S8HAP2</accession>
<dbReference type="AlphaFoldDB" id="A0A7S8HAP2"/>
<dbReference type="GO" id="GO:0016747">
    <property type="term" value="F:acyltransferase activity, transferring groups other than amino-acyl groups"/>
    <property type="evidence" value="ECO:0007669"/>
    <property type="project" value="InterPro"/>
</dbReference>
<dbReference type="Proteomes" id="UP000593594">
    <property type="component" value="Chromosome"/>
</dbReference>
<evidence type="ECO:0000313" key="3">
    <source>
        <dbReference type="Proteomes" id="UP000593594"/>
    </source>
</evidence>
<reference evidence="2 3" key="1">
    <citation type="submission" date="2020-06" db="EMBL/GenBank/DDBJ databases">
        <title>Genome sequence of 2 isolates from Red Sea Mangroves.</title>
        <authorList>
            <person name="Sefrji F."/>
            <person name="Michoud G."/>
            <person name="Merlino G."/>
            <person name="Daffonchio D."/>
        </authorList>
    </citation>
    <scope>NUCLEOTIDE SEQUENCE [LARGE SCALE GENOMIC DNA]</scope>
    <source>
        <strain evidence="2 3">R1DC25</strain>
    </source>
</reference>
<feature type="domain" description="N-acetyltransferase" evidence="1">
    <location>
        <begin position="3"/>
        <end position="157"/>
    </location>
</feature>
<dbReference type="Pfam" id="PF13673">
    <property type="entry name" value="Acetyltransf_10"/>
    <property type="match status" value="1"/>
</dbReference>
<dbReference type="InterPro" id="IPR052564">
    <property type="entry name" value="N-acetyltrans/Recomb-assoc"/>
</dbReference>
<dbReference type="Gene3D" id="3.40.630.30">
    <property type="match status" value="1"/>
</dbReference>
<dbReference type="PANTHER" id="PTHR43451:SF1">
    <property type="entry name" value="ACETYLTRANSFERASE"/>
    <property type="match status" value="1"/>
</dbReference>
<sequence>MSVAIRSYRPADAAALADLYARSVRGLGAGFYSPEQVEAWARTADAGRLHERLSDGRTALVAADGGDCPLAFADLEADGHIDLFYCAPEAAGQGIASSLFDRLEAIAREAGMARLHVEASEAACGFFERKGFCVTARRDLAIAGVAIHNYAMEKALSGAS</sequence>
<dbReference type="PROSITE" id="PS51186">
    <property type="entry name" value="GNAT"/>
    <property type="match status" value="1"/>
</dbReference>
<dbReference type="CDD" id="cd04301">
    <property type="entry name" value="NAT_SF"/>
    <property type="match status" value="1"/>
</dbReference>
<dbReference type="EMBL" id="CP058214">
    <property type="protein sequence ID" value="QPC41639.1"/>
    <property type="molecule type" value="Genomic_DNA"/>
</dbReference>
<dbReference type="KEGG" id="kmn:HW532_02205"/>
<gene>
    <name evidence="2" type="ORF">HW532_02205</name>
</gene>
<keyword evidence="2" id="KW-0808">Transferase</keyword>
<protein>
    <submittedName>
        <fullName evidence="2">GNAT family N-acetyltransferase</fullName>
    </submittedName>
</protein>
<evidence type="ECO:0000313" key="2">
    <source>
        <dbReference type="EMBL" id="QPC41639.1"/>
    </source>
</evidence>
<proteinExistence type="predicted"/>
<dbReference type="InterPro" id="IPR016181">
    <property type="entry name" value="Acyl_CoA_acyltransferase"/>
</dbReference>
<dbReference type="SUPFAM" id="SSF55729">
    <property type="entry name" value="Acyl-CoA N-acyltransferases (Nat)"/>
    <property type="match status" value="1"/>
</dbReference>
<evidence type="ECO:0000259" key="1">
    <source>
        <dbReference type="PROSITE" id="PS51186"/>
    </source>
</evidence>
<name>A0A7S8HAP2_9HYPH</name>
<organism evidence="2 3">
    <name type="scientific">Kaustia mangrovi</name>
    <dbReference type="NCBI Taxonomy" id="2593653"/>
    <lineage>
        <taxon>Bacteria</taxon>
        <taxon>Pseudomonadati</taxon>
        <taxon>Pseudomonadota</taxon>
        <taxon>Alphaproteobacteria</taxon>
        <taxon>Hyphomicrobiales</taxon>
        <taxon>Parvibaculaceae</taxon>
        <taxon>Kaustia</taxon>
    </lineage>
</organism>
<dbReference type="InterPro" id="IPR000182">
    <property type="entry name" value="GNAT_dom"/>
</dbReference>
<keyword evidence="3" id="KW-1185">Reference proteome</keyword>
<dbReference type="RefSeq" id="WP_213162859.1">
    <property type="nucleotide sequence ID" value="NZ_CP058214.1"/>
</dbReference>